<dbReference type="AlphaFoldDB" id="A0A3B1B5S5"/>
<protein>
    <recommendedName>
        <fullName evidence="2">DUF2288 domain-containing protein</fullName>
    </recommendedName>
</protein>
<name>A0A3B1B5S5_9ZZZZ</name>
<sequence length="115" mass="13203">MTIESSQNKALSTDELRNKLNLESGHIDWQELQRHFARGVVIAVEAELDLLEVAIKFTLDDKSQIESWINTGTLKRADDSNALHWEQTKTIFWAIVVAPWILVQDKPTSTEQTER</sequence>
<organism evidence="1">
    <name type="scientific">hydrothermal vent metagenome</name>
    <dbReference type="NCBI Taxonomy" id="652676"/>
    <lineage>
        <taxon>unclassified sequences</taxon>
        <taxon>metagenomes</taxon>
        <taxon>ecological metagenomes</taxon>
    </lineage>
</organism>
<dbReference type="EMBL" id="UOFY01000069">
    <property type="protein sequence ID" value="VAX11532.1"/>
    <property type="molecule type" value="Genomic_DNA"/>
</dbReference>
<proteinExistence type="predicted"/>
<evidence type="ECO:0000313" key="1">
    <source>
        <dbReference type="EMBL" id="VAX11532.1"/>
    </source>
</evidence>
<dbReference type="Pfam" id="PF10052">
    <property type="entry name" value="DUF2288"/>
    <property type="match status" value="1"/>
</dbReference>
<dbReference type="InterPro" id="IPR018741">
    <property type="entry name" value="DUF2288"/>
</dbReference>
<accession>A0A3B1B5S5</accession>
<evidence type="ECO:0008006" key="2">
    <source>
        <dbReference type="Google" id="ProtNLM"/>
    </source>
</evidence>
<reference evidence="1" key="1">
    <citation type="submission" date="2018-06" db="EMBL/GenBank/DDBJ databases">
        <authorList>
            <person name="Zhirakovskaya E."/>
        </authorList>
    </citation>
    <scope>NUCLEOTIDE SEQUENCE</scope>
</reference>
<gene>
    <name evidence="1" type="ORF">MNBD_GAMMA25-1033</name>
</gene>